<dbReference type="RefSeq" id="WP_205307015.1">
    <property type="nucleotide sequence ID" value="NZ_BAAAVF010000009.1"/>
</dbReference>
<gene>
    <name evidence="1" type="ORF">JOD49_001936</name>
</gene>
<proteinExistence type="predicted"/>
<evidence type="ECO:0000313" key="1">
    <source>
        <dbReference type="EMBL" id="MBM7479016.1"/>
    </source>
</evidence>
<accession>A0ABS2LF17</accession>
<dbReference type="EMBL" id="JAFBBO010000001">
    <property type="protein sequence ID" value="MBM7479016.1"/>
    <property type="molecule type" value="Genomic_DNA"/>
</dbReference>
<comment type="caution">
    <text evidence="1">The sequence shown here is derived from an EMBL/GenBank/DDBJ whole genome shotgun (WGS) entry which is preliminary data.</text>
</comment>
<protein>
    <submittedName>
        <fullName evidence="1">Uncharacterized protein</fullName>
    </submittedName>
</protein>
<evidence type="ECO:0000313" key="2">
    <source>
        <dbReference type="Proteomes" id="UP000698059"/>
    </source>
</evidence>
<organism evidence="1 2">
    <name type="scientific">Oerskovia jenensis</name>
    <dbReference type="NCBI Taxonomy" id="162169"/>
    <lineage>
        <taxon>Bacteria</taxon>
        <taxon>Bacillati</taxon>
        <taxon>Actinomycetota</taxon>
        <taxon>Actinomycetes</taxon>
        <taxon>Micrococcales</taxon>
        <taxon>Cellulomonadaceae</taxon>
        <taxon>Oerskovia</taxon>
    </lineage>
</organism>
<sequence length="212" mass="22541">METDEEPPAVWWGHEVRVLAPSGAEAGVGVVRGVVRPWRGRPWSFAVELDGEGDLVGVPADRIVPTGWFRADDGRRLAVEEHAPETAGRTWPGDRLRHRHVTLRSHVEARDADEAAARTRELVAALGLEGVDADEPVEYWKVPGTWVVVTGLSWPAVAGDDAAVAIAYVTGATGLDWGAVSGGPDGCDAVWDPGGAVGPTPHVTWMVLDAVP</sequence>
<reference evidence="1 2" key="1">
    <citation type="submission" date="2021-01" db="EMBL/GenBank/DDBJ databases">
        <title>Sequencing the genomes of 1000 actinobacteria strains.</title>
        <authorList>
            <person name="Klenk H.-P."/>
        </authorList>
    </citation>
    <scope>NUCLEOTIDE SEQUENCE [LARGE SCALE GENOMIC DNA]</scope>
    <source>
        <strain evidence="1 2">DSM 46000</strain>
    </source>
</reference>
<keyword evidence="2" id="KW-1185">Reference proteome</keyword>
<name>A0ABS2LF17_9CELL</name>
<dbReference type="Proteomes" id="UP000698059">
    <property type="component" value="Unassembled WGS sequence"/>
</dbReference>